<dbReference type="InterPro" id="IPR000195">
    <property type="entry name" value="Rab-GAP-TBC_dom"/>
</dbReference>
<dbReference type="AlphaFoldDB" id="A0A8X8BT20"/>
<name>A0A8X8BT20_POLSE</name>
<sequence>MKVIPCQTKTLSLTSLHTSYGKFLLALMMSLPVPGPVTSLSSSGPTDDYIFGPGPNDTTSSYGPTTDVTSSGYVDDIVTVLAEEHGCLELIKELPGSVLNLLKKCLTFLPSKRLTPAELLIDMVFVEIAPIYKPFRKPVGLFSSSLRCMDLNLPEDISELCKEEGEEDCLTERSIDEVYYLWCLAGGDLEKELTNKGIIQSKPPVCTLPKLKDVSGEAYYPLLEDEQSNLPQSNNTNELTAAVNLPLIIRERDTEYQLHRIILFDRLLKGDIQAKYDAIDKDTPIPTDRQIEVDIPRCHQYDELLSSPEGLDSLCAPFLYLNFNNEALAYACMSSFIPKYLYNFFLKDNSHVIQEYLTVFSQMIAFHDPELSNHLNEIGFIPDSREPIKLNELKAEVTPRISAEDLIDLCELSGLSHLKTPTKKTKSGKPKILVVDIRNSEEYPFHMFTVFN</sequence>
<feature type="non-terminal residue" evidence="2">
    <location>
        <position position="452"/>
    </location>
</feature>
<evidence type="ECO:0000313" key="3">
    <source>
        <dbReference type="Proteomes" id="UP000886611"/>
    </source>
</evidence>
<feature type="domain" description="Rab-GAP TBC" evidence="1">
    <location>
        <begin position="309"/>
        <end position="380"/>
    </location>
</feature>
<feature type="non-terminal residue" evidence="2">
    <location>
        <position position="1"/>
    </location>
</feature>
<keyword evidence="3" id="KW-1185">Reference proteome</keyword>
<dbReference type="SUPFAM" id="SSF47923">
    <property type="entry name" value="Ypt/Rab-GAP domain of gyp1p"/>
    <property type="match status" value="1"/>
</dbReference>
<evidence type="ECO:0000313" key="2">
    <source>
        <dbReference type="EMBL" id="KAG2466931.1"/>
    </source>
</evidence>
<gene>
    <name evidence="2" type="primary">Tbck</name>
    <name evidence="2" type="ORF">GTO96_0020741</name>
</gene>
<evidence type="ECO:0000259" key="1">
    <source>
        <dbReference type="Pfam" id="PF00566"/>
    </source>
</evidence>
<comment type="caution">
    <text evidence="2">The sequence shown here is derived from an EMBL/GenBank/DDBJ whole genome shotgun (WGS) entry which is preliminary data.</text>
</comment>
<dbReference type="Pfam" id="PF00566">
    <property type="entry name" value="RabGAP-TBC"/>
    <property type="match status" value="1"/>
</dbReference>
<proteinExistence type="predicted"/>
<accession>A0A8X8BT20</accession>
<reference evidence="2 3" key="1">
    <citation type="journal article" date="2021" name="Cell">
        <title>Tracing the genetic footprints of vertebrate landing in non-teleost ray-finned fishes.</title>
        <authorList>
            <person name="Bi X."/>
            <person name="Wang K."/>
            <person name="Yang L."/>
            <person name="Pan H."/>
            <person name="Jiang H."/>
            <person name="Wei Q."/>
            <person name="Fang M."/>
            <person name="Yu H."/>
            <person name="Zhu C."/>
            <person name="Cai Y."/>
            <person name="He Y."/>
            <person name="Gan X."/>
            <person name="Zeng H."/>
            <person name="Yu D."/>
            <person name="Zhu Y."/>
            <person name="Jiang H."/>
            <person name="Qiu Q."/>
            <person name="Yang H."/>
            <person name="Zhang Y.E."/>
            <person name="Wang W."/>
            <person name="Zhu M."/>
            <person name="He S."/>
            <person name="Zhang G."/>
        </authorList>
    </citation>
    <scope>NUCLEOTIDE SEQUENCE [LARGE SCALE GENOMIC DNA]</scope>
    <source>
        <strain evidence="2">Bchr_013</strain>
    </source>
</reference>
<protein>
    <submittedName>
        <fullName evidence="2">TBCK protein</fullName>
    </submittedName>
</protein>
<dbReference type="InterPro" id="IPR035969">
    <property type="entry name" value="Rab-GAP_TBC_sf"/>
</dbReference>
<dbReference type="Proteomes" id="UP000886611">
    <property type="component" value="Unassembled WGS sequence"/>
</dbReference>
<dbReference type="EMBL" id="JAATIS010001241">
    <property type="protein sequence ID" value="KAG2466931.1"/>
    <property type="molecule type" value="Genomic_DNA"/>
</dbReference>
<organism evidence="2 3">
    <name type="scientific">Polypterus senegalus</name>
    <name type="common">Senegal bichir</name>
    <dbReference type="NCBI Taxonomy" id="55291"/>
    <lineage>
        <taxon>Eukaryota</taxon>
        <taxon>Metazoa</taxon>
        <taxon>Chordata</taxon>
        <taxon>Craniata</taxon>
        <taxon>Vertebrata</taxon>
        <taxon>Euteleostomi</taxon>
        <taxon>Actinopterygii</taxon>
        <taxon>Polypteriformes</taxon>
        <taxon>Polypteridae</taxon>
        <taxon>Polypterus</taxon>
    </lineage>
</organism>